<name>A0A7M5X949_9CNID</name>
<dbReference type="InterPro" id="IPR000073">
    <property type="entry name" value="AB_hydrolase_1"/>
</dbReference>
<evidence type="ECO:0000259" key="3">
    <source>
        <dbReference type="Pfam" id="PF00561"/>
    </source>
</evidence>
<dbReference type="PRINTS" id="PR00412">
    <property type="entry name" value="EPOXHYDRLASE"/>
</dbReference>
<evidence type="ECO:0000313" key="4">
    <source>
        <dbReference type="EnsemblMetazoa" id="CLYHEMP019798.1"/>
    </source>
</evidence>
<proteinExistence type="predicted"/>
<dbReference type="PANTHER" id="PTHR43798:SF33">
    <property type="entry name" value="HYDROLASE, PUTATIVE (AFU_ORTHOLOGUE AFUA_2G14860)-RELATED"/>
    <property type="match status" value="1"/>
</dbReference>
<feature type="compositionally biased region" description="Basic residues" evidence="1">
    <location>
        <begin position="1"/>
        <end position="16"/>
    </location>
</feature>
<dbReference type="Proteomes" id="UP000594262">
    <property type="component" value="Unplaced"/>
</dbReference>
<dbReference type="PANTHER" id="PTHR43798">
    <property type="entry name" value="MONOACYLGLYCEROL LIPASE"/>
    <property type="match status" value="1"/>
</dbReference>
<dbReference type="GeneID" id="136799015"/>
<dbReference type="RefSeq" id="XP_066911799.1">
    <property type="nucleotide sequence ID" value="XM_067055698.1"/>
</dbReference>
<dbReference type="Gene3D" id="3.40.50.1820">
    <property type="entry name" value="alpha/beta hydrolase"/>
    <property type="match status" value="1"/>
</dbReference>
<reference evidence="4" key="1">
    <citation type="submission" date="2021-01" db="UniProtKB">
        <authorList>
            <consortium name="EnsemblMetazoa"/>
        </authorList>
    </citation>
    <scope>IDENTIFICATION</scope>
</reference>
<dbReference type="OrthoDB" id="7130006at2759"/>
<feature type="region of interest" description="Disordered" evidence="1">
    <location>
        <begin position="1"/>
        <end position="21"/>
    </location>
</feature>
<keyword evidence="5" id="KW-1185">Reference proteome</keyword>
<dbReference type="GO" id="GO:0046464">
    <property type="term" value="P:acylglycerol catabolic process"/>
    <property type="evidence" value="ECO:0007669"/>
    <property type="project" value="TreeGrafter"/>
</dbReference>
<dbReference type="Pfam" id="PF00561">
    <property type="entry name" value="Abhydrolase_1"/>
    <property type="match status" value="1"/>
</dbReference>
<evidence type="ECO:0000256" key="2">
    <source>
        <dbReference type="SAM" id="Phobius"/>
    </source>
</evidence>
<organism evidence="4 5">
    <name type="scientific">Clytia hemisphaerica</name>
    <dbReference type="NCBI Taxonomy" id="252671"/>
    <lineage>
        <taxon>Eukaryota</taxon>
        <taxon>Metazoa</taxon>
        <taxon>Cnidaria</taxon>
        <taxon>Hydrozoa</taxon>
        <taxon>Hydroidolina</taxon>
        <taxon>Leptothecata</taxon>
        <taxon>Obeliida</taxon>
        <taxon>Clytiidae</taxon>
        <taxon>Clytia</taxon>
    </lineage>
</organism>
<evidence type="ECO:0000313" key="5">
    <source>
        <dbReference type="Proteomes" id="UP000594262"/>
    </source>
</evidence>
<feature type="transmembrane region" description="Helical" evidence="2">
    <location>
        <begin position="46"/>
        <end position="62"/>
    </location>
</feature>
<dbReference type="GO" id="GO:0016020">
    <property type="term" value="C:membrane"/>
    <property type="evidence" value="ECO:0007669"/>
    <property type="project" value="TreeGrafter"/>
</dbReference>
<dbReference type="AlphaFoldDB" id="A0A7M5X949"/>
<sequence length="367" mass="42413">MNNNSSRRRKNPKSPQRHVTFEDGVIEKDKSTFTPRQFFTQHSRKLLVLILFTGIVYLLFVPPPKFSQEVQFWHDSSYLYKFGQFDIHFHDIPRIKKPVSLNPVLLILHGFPTSSYDWRDLVPKFHKKFGRVIIPDFLGFGFSDKPKKHVYSIMEQAEMVESLLKYLNITEVHMLSHDYGDTVLQELLARTNDPSYNLKFKIQSICLTNGGIIPSQHKPLLIQSLLVKPVLRSILPYLTTRFIFASRFSSVFAPDRTPSSRLLDDFYAIISYKGGNLVSPAILRYIAERHDHEERWVGALQETKIPIHLIYGPLDPINTPDGFLKTYEELVPHSTVSVLEGIGHYPQLEAPTGFVKAYEKFLKQINI</sequence>
<dbReference type="InterPro" id="IPR050266">
    <property type="entry name" value="AB_hydrolase_sf"/>
</dbReference>
<dbReference type="EnsemblMetazoa" id="CLYHEMT019798.1">
    <property type="protein sequence ID" value="CLYHEMP019798.1"/>
    <property type="gene ID" value="CLYHEMG019798"/>
</dbReference>
<accession>A0A7M5X949</accession>
<dbReference type="InterPro" id="IPR000639">
    <property type="entry name" value="Epox_hydrolase-like"/>
</dbReference>
<keyword evidence="2" id="KW-0472">Membrane</keyword>
<dbReference type="SUPFAM" id="SSF53474">
    <property type="entry name" value="alpha/beta-Hydrolases"/>
    <property type="match status" value="1"/>
</dbReference>
<evidence type="ECO:0000256" key="1">
    <source>
        <dbReference type="SAM" id="MobiDB-lite"/>
    </source>
</evidence>
<dbReference type="GO" id="GO:0047372">
    <property type="term" value="F:monoacylglycerol lipase activity"/>
    <property type="evidence" value="ECO:0007669"/>
    <property type="project" value="TreeGrafter"/>
</dbReference>
<feature type="domain" description="AB hydrolase-1" evidence="3">
    <location>
        <begin position="103"/>
        <end position="191"/>
    </location>
</feature>
<keyword evidence="2" id="KW-1133">Transmembrane helix</keyword>
<dbReference type="InterPro" id="IPR029058">
    <property type="entry name" value="AB_hydrolase_fold"/>
</dbReference>
<keyword evidence="2" id="KW-0812">Transmembrane</keyword>
<protein>
    <recommendedName>
        <fullName evidence="3">AB hydrolase-1 domain-containing protein</fullName>
    </recommendedName>
</protein>